<sequence>MMIKDKLERIRDRAYALWQKAGGGHGDDEAHWHQASREIDDEDAKPAARSKRTKVTGKPTAAAKAAAKPKVSKSAAAAPAARQAKPKPAPTKAAKSPAAAERKPAATAKPKAPAKRTTKT</sequence>
<keyword evidence="3" id="KW-1185">Reference proteome</keyword>
<evidence type="ECO:0000313" key="3">
    <source>
        <dbReference type="Proteomes" id="UP000570166"/>
    </source>
</evidence>
<dbReference type="Proteomes" id="UP000570166">
    <property type="component" value="Unassembled WGS sequence"/>
</dbReference>
<feature type="region of interest" description="Disordered" evidence="1">
    <location>
        <begin position="20"/>
        <end position="120"/>
    </location>
</feature>
<dbReference type="Pfam" id="PF11154">
    <property type="entry name" value="DUF2934"/>
    <property type="match status" value="1"/>
</dbReference>
<organism evidence="2 3">
    <name type="scientific">Sphingomonas chungangi</name>
    <dbReference type="NCBI Taxonomy" id="2683589"/>
    <lineage>
        <taxon>Bacteria</taxon>
        <taxon>Pseudomonadati</taxon>
        <taxon>Pseudomonadota</taxon>
        <taxon>Alphaproteobacteria</taxon>
        <taxon>Sphingomonadales</taxon>
        <taxon>Sphingomonadaceae</taxon>
        <taxon>Sphingomonas</taxon>
    </lineage>
</organism>
<evidence type="ECO:0000256" key="1">
    <source>
        <dbReference type="SAM" id="MobiDB-lite"/>
    </source>
</evidence>
<feature type="compositionally biased region" description="Low complexity" evidence="1">
    <location>
        <begin position="90"/>
        <end position="111"/>
    </location>
</feature>
<feature type="compositionally biased region" description="Low complexity" evidence="1">
    <location>
        <begin position="58"/>
        <end position="83"/>
    </location>
</feature>
<comment type="caution">
    <text evidence="2">The sequence shown here is derived from an EMBL/GenBank/DDBJ whole genome shotgun (WGS) entry which is preliminary data.</text>
</comment>
<accession>A0A838L5Y1</accession>
<dbReference type="InterPro" id="IPR021327">
    <property type="entry name" value="DUF2934"/>
</dbReference>
<name>A0A838L5Y1_9SPHN</name>
<proteinExistence type="predicted"/>
<protein>
    <submittedName>
        <fullName evidence="2">DUF2934 domain-containing protein</fullName>
    </submittedName>
</protein>
<dbReference type="EMBL" id="JACEIB010000006">
    <property type="protein sequence ID" value="MBA2934447.1"/>
    <property type="molecule type" value="Genomic_DNA"/>
</dbReference>
<evidence type="ECO:0000313" key="2">
    <source>
        <dbReference type="EMBL" id="MBA2934447.1"/>
    </source>
</evidence>
<gene>
    <name evidence="2" type="ORF">HZF05_10095</name>
</gene>
<reference evidence="2 3" key="1">
    <citation type="submission" date="2020-07" db="EMBL/GenBank/DDBJ databases">
        <authorList>
            <person name="Sun Q."/>
        </authorList>
    </citation>
    <scope>NUCLEOTIDE SEQUENCE [LARGE SCALE GENOMIC DNA]</scope>
    <source>
        <strain evidence="2 3">CGMCC 1.13654</strain>
    </source>
</reference>
<dbReference type="AlphaFoldDB" id="A0A838L5Y1"/>
<feature type="compositionally biased region" description="Basic and acidic residues" evidence="1">
    <location>
        <begin position="25"/>
        <end position="38"/>
    </location>
</feature>